<dbReference type="OrthoDB" id="3925971at2759"/>
<feature type="region of interest" description="Disordered" evidence="1">
    <location>
        <begin position="110"/>
        <end position="137"/>
    </location>
</feature>
<dbReference type="EMBL" id="SWKU01000030">
    <property type="protein sequence ID" value="KAF2995887.1"/>
    <property type="molecule type" value="Genomic_DNA"/>
</dbReference>
<keyword evidence="4" id="KW-1185">Reference proteome</keyword>
<dbReference type="AlphaFoldDB" id="A0A9P4T610"/>
<proteinExistence type="predicted"/>
<reference evidence="3" key="1">
    <citation type="submission" date="2019-04" db="EMBL/GenBank/DDBJ databases">
        <title>Sequencing of skin fungus with MAO and IRED activity.</title>
        <authorList>
            <person name="Marsaioli A.J."/>
            <person name="Bonatto J.M.C."/>
            <person name="Reis Junior O."/>
        </authorList>
    </citation>
    <scope>NUCLEOTIDE SEQUENCE</scope>
    <source>
        <strain evidence="3">30M1</strain>
    </source>
</reference>
<dbReference type="Pfam" id="PF05347">
    <property type="entry name" value="Complex1_LYR"/>
    <property type="match status" value="1"/>
</dbReference>
<evidence type="ECO:0000313" key="3">
    <source>
        <dbReference type="EMBL" id="KAF2995887.1"/>
    </source>
</evidence>
<name>A0A9P4T610_CURKU</name>
<feature type="domain" description="Complex 1 LYR protein" evidence="2">
    <location>
        <begin position="29"/>
        <end position="84"/>
    </location>
</feature>
<accession>A0A9P4T610</accession>
<comment type="caution">
    <text evidence="3">The sequence shown here is derived from an EMBL/GenBank/DDBJ whole genome shotgun (WGS) entry which is preliminary data.</text>
</comment>
<feature type="compositionally biased region" description="Pro residues" evidence="1">
    <location>
        <begin position="116"/>
        <end position="129"/>
    </location>
</feature>
<dbReference type="InterPro" id="IPR008011">
    <property type="entry name" value="Complex1_LYR_dom"/>
</dbReference>
<dbReference type="CDD" id="cd20273">
    <property type="entry name" value="Complex1_LYR_unchar"/>
    <property type="match status" value="1"/>
</dbReference>
<protein>
    <recommendedName>
        <fullName evidence="2">Complex 1 LYR protein domain-containing protein</fullName>
    </recommendedName>
</protein>
<evidence type="ECO:0000313" key="4">
    <source>
        <dbReference type="Proteomes" id="UP000801428"/>
    </source>
</evidence>
<organism evidence="3 4">
    <name type="scientific">Curvularia kusanoi</name>
    <name type="common">Cochliobolus kusanoi</name>
    <dbReference type="NCBI Taxonomy" id="90978"/>
    <lineage>
        <taxon>Eukaryota</taxon>
        <taxon>Fungi</taxon>
        <taxon>Dikarya</taxon>
        <taxon>Ascomycota</taxon>
        <taxon>Pezizomycotina</taxon>
        <taxon>Dothideomycetes</taxon>
        <taxon>Pleosporomycetidae</taxon>
        <taxon>Pleosporales</taxon>
        <taxon>Pleosporineae</taxon>
        <taxon>Pleosporaceae</taxon>
        <taxon>Curvularia</taxon>
    </lineage>
</organism>
<evidence type="ECO:0000256" key="1">
    <source>
        <dbReference type="SAM" id="MobiDB-lite"/>
    </source>
</evidence>
<sequence>MKFNKDRIASPFKHRFFKPKKSTENRVAAIALYRALLSGCSSAALPDDDRTSLQNAIRNKFRQNRKIQSPYQLGLSFKLGYETVDKLDAATTANTASTNILSHIISTLPRGLTRAPPQPRPLPPPPPTYPSGRHPLAPLPPNRAVLKVRPHATVSGQRKVPVLASANGVPFLRLTKPQPAALSRVLHQKLARRQENFHRQVELRNYWLPLAKQEDEWDALITAQLPERVDGSEGKWVDEVLVADKDNSMAYELEMRKDKMMVGAMMEIVDRETAMVLRAGGKVVRGRAKAPLRVLEP</sequence>
<evidence type="ECO:0000259" key="2">
    <source>
        <dbReference type="Pfam" id="PF05347"/>
    </source>
</evidence>
<dbReference type="Proteomes" id="UP000801428">
    <property type="component" value="Unassembled WGS sequence"/>
</dbReference>
<dbReference type="InterPro" id="IPR046896">
    <property type="entry name" value="Cup1-like_N"/>
</dbReference>
<gene>
    <name evidence="3" type="ORF">E8E13_004512</name>
</gene>